<organism evidence="1 2">
    <name type="scientific">Triplophysa tibetana</name>
    <dbReference type="NCBI Taxonomy" id="1572043"/>
    <lineage>
        <taxon>Eukaryota</taxon>
        <taxon>Metazoa</taxon>
        <taxon>Chordata</taxon>
        <taxon>Craniata</taxon>
        <taxon>Vertebrata</taxon>
        <taxon>Euteleostomi</taxon>
        <taxon>Actinopterygii</taxon>
        <taxon>Neopterygii</taxon>
        <taxon>Teleostei</taxon>
        <taxon>Ostariophysi</taxon>
        <taxon>Cypriniformes</taxon>
        <taxon>Nemacheilidae</taxon>
        <taxon>Triplophysa</taxon>
    </lineage>
</organism>
<evidence type="ECO:0000313" key="2">
    <source>
        <dbReference type="Proteomes" id="UP000324632"/>
    </source>
</evidence>
<evidence type="ECO:0000313" key="1">
    <source>
        <dbReference type="EMBL" id="KAA0721948.1"/>
    </source>
</evidence>
<proteinExistence type="predicted"/>
<gene>
    <name evidence="1" type="ORF">E1301_Tti012022</name>
</gene>
<dbReference type="Proteomes" id="UP000324632">
    <property type="component" value="Chromosome 4"/>
</dbReference>
<keyword evidence="2" id="KW-1185">Reference proteome</keyword>
<comment type="caution">
    <text evidence="1">The sequence shown here is derived from an EMBL/GenBank/DDBJ whole genome shotgun (WGS) entry which is preliminary data.</text>
</comment>
<protein>
    <submittedName>
        <fullName evidence="1">Uncharacterized protein</fullName>
    </submittedName>
</protein>
<sequence>MERTRGLGDGLLKEEKKKWRRGGDLIDSLRSERDSSSQQILDYNQQIALAVSNTRQHNALETEEERDLKD</sequence>
<dbReference type="AlphaFoldDB" id="A0A5A9PJH0"/>
<reference evidence="1 2" key="1">
    <citation type="journal article" date="2019" name="Mol. Ecol. Resour.">
        <title>Chromosome-level genome assembly of Triplophysa tibetana, a fish adapted to the harsh high-altitude environment of the Tibetan Plateau.</title>
        <authorList>
            <person name="Yang X."/>
            <person name="Liu H."/>
            <person name="Ma Z."/>
            <person name="Zou Y."/>
            <person name="Zou M."/>
            <person name="Mao Y."/>
            <person name="Li X."/>
            <person name="Wang H."/>
            <person name="Chen T."/>
            <person name="Wang W."/>
            <person name="Yang R."/>
        </authorList>
    </citation>
    <scope>NUCLEOTIDE SEQUENCE [LARGE SCALE GENOMIC DNA]</scope>
    <source>
        <strain evidence="1">TTIB1903HZAU</strain>
        <tissue evidence="1">Muscle</tissue>
    </source>
</reference>
<dbReference type="EMBL" id="SOYY01000004">
    <property type="protein sequence ID" value="KAA0721948.1"/>
    <property type="molecule type" value="Genomic_DNA"/>
</dbReference>
<accession>A0A5A9PJH0</accession>
<name>A0A5A9PJH0_9TELE</name>